<dbReference type="PANTHER" id="PTHR43798">
    <property type="entry name" value="MONOACYLGLYCEROL LIPASE"/>
    <property type="match status" value="1"/>
</dbReference>
<dbReference type="InterPro" id="IPR000073">
    <property type="entry name" value="AB_hydrolase_1"/>
</dbReference>
<sequence>MNTFLLLPGWGMESAVWSLSRSFQDGLAELGELVMVDWRGVRSEVDFMDRVVEKAIGRRAPLMVIGWSLGSLVALDFAKRYPSFVSKLILIGGTSRFTITDGYEQAGYAPRRLQGLKRQLARDPQQTLHAFYESMFSDSERRRGFDQQFIADVEAQFAGDEVASLGGGLDYLRAADARLSLSEQPPLLLVHGEQDSVCPLASAQFIAEQAPIAMLRTIPDAGHVPFYTQPQTCLHWIQSFVKGGAFVDR</sequence>
<dbReference type="AlphaFoldDB" id="A0A419SMU0"/>
<comment type="caution">
    <text evidence="3">The sequence shown here is derived from an EMBL/GenBank/DDBJ whole genome shotgun (WGS) entry which is preliminary data.</text>
</comment>
<evidence type="ECO:0000256" key="1">
    <source>
        <dbReference type="ARBA" id="ARBA00022801"/>
    </source>
</evidence>
<dbReference type="SUPFAM" id="SSF53474">
    <property type="entry name" value="alpha/beta-Hydrolases"/>
    <property type="match status" value="1"/>
</dbReference>
<dbReference type="Pfam" id="PF12697">
    <property type="entry name" value="Abhydrolase_6"/>
    <property type="match status" value="1"/>
</dbReference>
<dbReference type="Proteomes" id="UP000284219">
    <property type="component" value="Unassembled WGS sequence"/>
</dbReference>
<organism evidence="3 4">
    <name type="scientific">Ammoniphilus oxalaticus</name>
    <dbReference type="NCBI Taxonomy" id="66863"/>
    <lineage>
        <taxon>Bacteria</taxon>
        <taxon>Bacillati</taxon>
        <taxon>Bacillota</taxon>
        <taxon>Bacilli</taxon>
        <taxon>Bacillales</taxon>
        <taxon>Paenibacillaceae</taxon>
        <taxon>Aneurinibacillus group</taxon>
        <taxon>Ammoniphilus</taxon>
    </lineage>
</organism>
<keyword evidence="1" id="KW-0378">Hydrolase</keyword>
<protein>
    <recommendedName>
        <fullName evidence="2">AB hydrolase-1 domain-containing protein</fullName>
    </recommendedName>
</protein>
<dbReference type="InterPro" id="IPR029058">
    <property type="entry name" value="AB_hydrolase_fold"/>
</dbReference>
<evidence type="ECO:0000313" key="3">
    <source>
        <dbReference type="EMBL" id="RKD25608.1"/>
    </source>
</evidence>
<dbReference type="InterPro" id="IPR050266">
    <property type="entry name" value="AB_hydrolase_sf"/>
</dbReference>
<proteinExistence type="predicted"/>
<dbReference type="EMBL" id="MCHY01000006">
    <property type="protein sequence ID" value="RKD25608.1"/>
    <property type="molecule type" value="Genomic_DNA"/>
</dbReference>
<dbReference type="PANTHER" id="PTHR43798:SF31">
    <property type="entry name" value="AB HYDROLASE SUPERFAMILY PROTEIN YCLE"/>
    <property type="match status" value="1"/>
</dbReference>
<dbReference type="Gene3D" id="3.40.50.1820">
    <property type="entry name" value="alpha/beta hydrolase"/>
    <property type="match status" value="1"/>
</dbReference>
<dbReference type="PRINTS" id="PR00111">
    <property type="entry name" value="ABHYDROLASE"/>
</dbReference>
<evidence type="ECO:0000313" key="4">
    <source>
        <dbReference type="Proteomes" id="UP000284219"/>
    </source>
</evidence>
<gene>
    <name evidence="3" type="ORF">BEP19_01305</name>
</gene>
<accession>A0A419SMU0</accession>
<dbReference type="OrthoDB" id="9773293at2"/>
<dbReference type="GO" id="GO:0016787">
    <property type="term" value="F:hydrolase activity"/>
    <property type="evidence" value="ECO:0007669"/>
    <property type="project" value="UniProtKB-KW"/>
</dbReference>
<feature type="domain" description="AB hydrolase-1" evidence="2">
    <location>
        <begin position="4"/>
        <end position="231"/>
    </location>
</feature>
<name>A0A419SMU0_9BACL</name>
<dbReference type="GO" id="GO:0016020">
    <property type="term" value="C:membrane"/>
    <property type="evidence" value="ECO:0007669"/>
    <property type="project" value="TreeGrafter"/>
</dbReference>
<evidence type="ECO:0000259" key="2">
    <source>
        <dbReference type="Pfam" id="PF12697"/>
    </source>
</evidence>
<keyword evidence="4" id="KW-1185">Reference proteome</keyword>
<reference evidence="3 4" key="1">
    <citation type="submission" date="2016-08" db="EMBL/GenBank/DDBJ databases">
        <title>Novel Firmicute Genomes.</title>
        <authorList>
            <person name="Poppleton D.I."/>
            <person name="Gribaldo S."/>
        </authorList>
    </citation>
    <scope>NUCLEOTIDE SEQUENCE [LARGE SCALE GENOMIC DNA]</scope>
    <source>
        <strain evidence="3 4">RAOx-1</strain>
    </source>
</reference>
<dbReference type="RefSeq" id="WP_120188278.1">
    <property type="nucleotide sequence ID" value="NZ_MCHY01000006.1"/>
</dbReference>